<dbReference type="Proteomes" id="UP000199649">
    <property type="component" value="Chromosome I"/>
</dbReference>
<dbReference type="OrthoDB" id="9811121at2"/>
<evidence type="ECO:0000313" key="4">
    <source>
        <dbReference type="Proteomes" id="UP000199649"/>
    </source>
</evidence>
<gene>
    <name evidence="3" type="ORF">SAMN04489719_1271</name>
</gene>
<dbReference type="Pfam" id="PF00795">
    <property type="entry name" value="CN_hydrolase"/>
    <property type="match status" value="1"/>
</dbReference>
<dbReference type="InterPro" id="IPR003010">
    <property type="entry name" value="C-N_Hydrolase"/>
</dbReference>
<dbReference type="EMBL" id="LT629734">
    <property type="protein sequence ID" value="SDR98493.1"/>
    <property type="molecule type" value="Genomic_DNA"/>
</dbReference>
<protein>
    <submittedName>
        <fullName evidence="3">N-carbamoylputrescine amidase</fullName>
    </submittedName>
</protein>
<dbReference type="InterPro" id="IPR050345">
    <property type="entry name" value="Aliph_Amidase/BUP"/>
</dbReference>
<dbReference type="STRING" id="684552.SAMN04489719_1271"/>
<dbReference type="SUPFAM" id="SSF56317">
    <property type="entry name" value="Carbon-nitrogen hydrolase"/>
    <property type="match status" value="1"/>
</dbReference>
<evidence type="ECO:0000256" key="1">
    <source>
        <dbReference type="ARBA" id="ARBA00022801"/>
    </source>
</evidence>
<dbReference type="GO" id="GO:0016811">
    <property type="term" value="F:hydrolase activity, acting on carbon-nitrogen (but not peptide) bonds, in linear amides"/>
    <property type="evidence" value="ECO:0007669"/>
    <property type="project" value="TreeGrafter"/>
</dbReference>
<dbReference type="Gene3D" id="3.60.110.10">
    <property type="entry name" value="Carbon-nitrogen hydrolase"/>
    <property type="match status" value="1"/>
</dbReference>
<dbReference type="InterPro" id="IPR036526">
    <property type="entry name" value="C-N_Hydrolase_sf"/>
</dbReference>
<dbReference type="PROSITE" id="PS50263">
    <property type="entry name" value="CN_HYDROLASE"/>
    <property type="match status" value="1"/>
</dbReference>
<sequence>MRAAAIQLGVGQSVDETIRTARELVDEAAADGADFIVLPELYAVPFVQPEPDPEYFALAESLDGPSNTMAREASERHGITVVSSVFEAASVPGVYHNTSCTYSAGELVQTYRKSHLPFSNGFPEKFYFRPGEEAPSAVDTVAGRVGTIICYERHFPELARAVALDGGIALALPVACASKPMRDVFQIELRALAIANGMGVVCANRSGLEVEKDYFGTSAVYGPSGEILAQVDDGPGIAIADLDPAAIAATRRTRPFLRDRRPDMYAALV</sequence>
<proteinExistence type="predicted"/>
<feature type="domain" description="CN hydrolase" evidence="2">
    <location>
        <begin position="1"/>
        <end position="244"/>
    </location>
</feature>
<keyword evidence="4" id="KW-1185">Reference proteome</keyword>
<dbReference type="PANTHER" id="PTHR43674">
    <property type="entry name" value="NITRILASE C965.09-RELATED"/>
    <property type="match status" value="1"/>
</dbReference>
<dbReference type="AlphaFoldDB" id="A0A1H1NHV1"/>
<organism evidence="3 4">
    <name type="scientific">Agrococcus carbonis</name>
    <dbReference type="NCBI Taxonomy" id="684552"/>
    <lineage>
        <taxon>Bacteria</taxon>
        <taxon>Bacillati</taxon>
        <taxon>Actinomycetota</taxon>
        <taxon>Actinomycetes</taxon>
        <taxon>Micrococcales</taxon>
        <taxon>Microbacteriaceae</taxon>
        <taxon>Agrococcus</taxon>
    </lineage>
</organism>
<evidence type="ECO:0000313" key="3">
    <source>
        <dbReference type="EMBL" id="SDR98493.1"/>
    </source>
</evidence>
<keyword evidence="1" id="KW-0378">Hydrolase</keyword>
<dbReference type="PANTHER" id="PTHR43674:SF2">
    <property type="entry name" value="BETA-UREIDOPROPIONASE"/>
    <property type="match status" value="1"/>
</dbReference>
<evidence type="ECO:0000259" key="2">
    <source>
        <dbReference type="PROSITE" id="PS50263"/>
    </source>
</evidence>
<dbReference type="RefSeq" id="WP_092666229.1">
    <property type="nucleotide sequence ID" value="NZ_LT629734.1"/>
</dbReference>
<reference evidence="4" key="1">
    <citation type="submission" date="2016-10" db="EMBL/GenBank/DDBJ databases">
        <authorList>
            <person name="Varghese N."/>
            <person name="Submissions S."/>
        </authorList>
    </citation>
    <scope>NUCLEOTIDE SEQUENCE [LARGE SCALE GENOMIC DNA]</scope>
    <source>
        <strain evidence="4">DSM 22965</strain>
    </source>
</reference>
<name>A0A1H1NHV1_9MICO</name>
<accession>A0A1H1NHV1</accession>